<dbReference type="GO" id="GO:0006508">
    <property type="term" value="P:proteolysis"/>
    <property type="evidence" value="ECO:0007669"/>
    <property type="project" value="UniProtKB-KW"/>
</dbReference>
<feature type="transmembrane region" description="Helical" evidence="7">
    <location>
        <begin position="6"/>
        <end position="25"/>
    </location>
</feature>
<organism evidence="8">
    <name type="scientific">marine sediment metagenome</name>
    <dbReference type="NCBI Taxonomy" id="412755"/>
    <lineage>
        <taxon>unclassified sequences</taxon>
        <taxon>metagenomes</taxon>
        <taxon>ecological metagenomes</taxon>
    </lineage>
</organism>
<reference evidence="8" key="1">
    <citation type="journal article" date="2014" name="Front. Microbiol.">
        <title>High frequency of phylogenetically diverse reductive dehalogenase-homologous genes in deep subseafloor sedimentary metagenomes.</title>
        <authorList>
            <person name="Kawai M."/>
            <person name="Futagami T."/>
            <person name="Toyoda A."/>
            <person name="Takaki Y."/>
            <person name="Nishi S."/>
            <person name="Hori S."/>
            <person name="Arai W."/>
            <person name="Tsubouchi T."/>
            <person name="Morono Y."/>
            <person name="Uchiyama I."/>
            <person name="Ito T."/>
            <person name="Fujiyama A."/>
            <person name="Inagaki F."/>
            <person name="Takami H."/>
        </authorList>
    </citation>
    <scope>NUCLEOTIDE SEQUENCE</scope>
    <source>
        <strain evidence="8">Expedition CK06-06</strain>
    </source>
</reference>
<dbReference type="AlphaFoldDB" id="X1G339"/>
<dbReference type="InterPro" id="IPR001872">
    <property type="entry name" value="Peptidase_A8"/>
</dbReference>
<evidence type="ECO:0000256" key="3">
    <source>
        <dbReference type="ARBA" id="ARBA00022692"/>
    </source>
</evidence>
<evidence type="ECO:0008006" key="9">
    <source>
        <dbReference type="Google" id="ProtNLM"/>
    </source>
</evidence>
<dbReference type="PRINTS" id="PR00781">
    <property type="entry name" value="LIPOSIGPTASE"/>
</dbReference>
<dbReference type="GO" id="GO:0004190">
    <property type="term" value="F:aspartic-type endopeptidase activity"/>
    <property type="evidence" value="ECO:0007669"/>
    <property type="project" value="InterPro"/>
</dbReference>
<sequence>QTFPLTVVAFVGAAVILVYALIFYPRFPFFDNMVGKSALGLVLGGTVGNIIDRLHFGYVTDFIDFGFWPAFNVADSSVVIGVILFAYSLHSLAGAVRGKG</sequence>
<evidence type="ECO:0000256" key="5">
    <source>
        <dbReference type="ARBA" id="ARBA00022989"/>
    </source>
</evidence>
<gene>
    <name evidence="8" type="ORF">S03H2_31957</name>
</gene>
<dbReference type="PROSITE" id="PS00855">
    <property type="entry name" value="SPASE_II"/>
    <property type="match status" value="1"/>
</dbReference>
<dbReference type="EMBL" id="BARU01019407">
    <property type="protein sequence ID" value="GAH52331.1"/>
    <property type="molecule type" value="Genomic_DNA"/>
</dbReference>
<evidence type="ECO:0000256" key="1">
    <source>
        <dbReference type="ARBA" id="ARBA00022475"/>
    </source>
</evidence>
<keyword evidence="2" id="KW-0645">Protease</keyword>
<evidence type="ECO:0000256" key="7">
    <source>
        <dbReference type="SAM" id="Phobius"/>
    </source>
</evidence>
<evidence type="ECO:0000256" key="4">
    <source>
        <dbReference type="ARBA" id="ARBA00022801"/>
    </source>
</evidence>
<evidence type="ECO:0000256" key="6">
    <source>
        <dbReference type="ARBA" id="ARBA00023136"/>
    </source>
</evidence>
<accession>X1G339</accession>
<feature type="transmembrane region" description="Helical" evidence="7">
    <location>
        <begin position="76"/>
        <end position="96"/>
    </location>
</feature>
<comment type="caution">
    <text evidence="8">The sequence shown here is derived from an EMBL/GenBank/DDBJ whole genome shotgun (WGS) entry which is preliminary data.</text>
</comment>
<dbReference type="PANTHER" id="PTHR33695:SF1">
    <property type="entry name" value="LIPOPROTEIN SIGNAL PEPTIDASE"/>
    <property type="match status" value="1"/>
</dbReference>
<evidence type="ECO:0000256" key="2">
    <source>
        <dbReference type="ARBA" id="ARBA00022670"/>
    </source>
</evidence>
<keyword evidence="6 7" id="KW-0472">Membrane</keyword>
<proteinExistence type="predicted"/>
<name>X1G339_9ZZZZ</name>
<evidence type="ECO:0000313" key="8">
    <source>
        <dbReference type="EMBL" id="GAH52331.1"/>
    </source>
</evidence>
<protein>
    <recommendedName>
        <fullName evidence="9">Lipoprotein signal peptidase</fullName>
    </recommendedName>
</protein>
<keyword evidence="1" id="KW-1003">Cell membrane</keyword>
<keyword evidence="5 7" id="KW-1133">Transmembrane helix</keyword>
<keyword evidence="3 7" id="KW-0812">Transmembrane</keyword>
<dbReference type="PANTHER" id="PTHR33695">
    <property type="entry name" value="LIPOPROTEIN SIGNAL PEPTIDASE"/>
    <property type="match status" value="1"/>
</dbReference>
<keyword evidence="4" id="KW-0378">Hydrolase</keyword>
<feature type="non-terminal residue" evidence="8">
    <location>
        <position position="1"/>
    </location>
</feature>
<dbReference type="Pfam" id="PF01252">
    <property type="entry name" value="Peptidase_A8"/>
    <property type="match status" value="1"/>
</dbReference>
<dbReference type="GO" id="GO:0016020">
    <property type="term" value="C:membrane"/>
    <property type="evidence" value="ECO:0007669"/>
    <property type="project" value="InterPro"/>
</dbReference>